<accession>A0A0E9WZH3</accession>
<proteinExistence type="predicted"/>
<name>A0A0E9WZH3_ANGAN</name>
<reference evidence="2" key="2">
    <citation type="journal article" date="2015" name="Fish Shellfish Immunol.">
        <title>Early steps in the European eel (Anguilla anguilla)-Vibrio vulnificus interaction in the gills: Role of the RtxA13 toxin.</title>
        <authorList>
            <person name="Callol A."/>
            <person name="Pajuelo D."/>
            <person name="Ebbesson L."/>
            <person name="Teles M."/>
            <person name="MacKenzie S."/>
            <person name="Amaro C."/>
        </authorList>
    </citation>
    <scope>NUCLEOTIDE SEQUENCE</scope>
</reference>
<protein>
    <submittedName>
        <fullName evidence="2">Uncharacterized protein</fullName>
    </submittedName>
</protein>
<dbReference type="AlphaFoldDB" id="A0A0E9WZH3"/>
<dbReference type="EMBL" id="GBXM01012695">
    <property type="protein sequence ID" value="JAH95882.1"/>
    <property type="molecule type" value="Transcribed_RNA"/>
</dbReference>
<evidence type="ECO:0000256" key="1">
    <source>
        <dbReference type="SAM" id="MobiDB-lite"/>
    </source>
</evidence>
<evidence type="ECO:0000313" key="2">
    <source>
        <dbReference type="EMBL" id="JAH95882.1"/>
    </source>
</evidence>
<feature type="region of interest" description="Disordered" evidence="1">
    <location>
        <begin position="49"/>
        <end position="73"/>
    </location>
</feature>
<reference evidence="2" key="1">
    <citation type="submission" date="2014-11" db="EMBL/GenBank/DDBJ databases">
        <authorList>
            <person name="Amaro Gonzalez C."/>
        </authorList>
    </citation>
    <scope>NUCLEOTIDE SEQUENCE</scope>
</reference>
<organism evidence="2">
    <name type="scientific">Anguilla anguilla</name>
    <name type="common">European freshwater eel</name>
    <name type="synonym">Muraena anguilla</name>
    <dbReference type="NCBI Taxonomy" id="7936"/>
    <lineage>
        <taxon>Eukaryota</taxon>
        <taxon>Metazoa</taxon>
        <taxon>Chordata</taxon>
        <taxon>Craniata</taxon>
        <taxon>Vertebrata</taxon>
        <taxon>Euteleostomi</taxon>
        <taxon>Actinopterygii</taxon>
        <taxon>Neopterygii</taxon>
        <taxon>Teleostei</taxon>
        <taxon>Anguilliformes</taxon>
        <taxon>Anguillidae</taxon>
        <taxon>Anguilla</taxon>
    </lineage>
</organism>
<sequence>MVSSTNFTHNSTPCPEFHIPSVWCGGNREVTEADKNLSLKLVSFNELKSDRQHKPVKRKRRDRQRGKGKRLRVAKLFTDSQIGQCKSCCG</sequence>
<feature type="compositionally biased region" description="Basic residues" evidence="1">
    <location>
        <begin position="54"/>
        <end position="73"/>
    </location>
</feature>